<dbReference type="KEGG" id="hhz:NCTC10839_01472"/>
<sequence length="87" mass="9620">MTDQIKFANDKSAGEKLVGIDFNPGNIGNVAECKQRFAQAINQVIAHKDDAFNQGTLTADKEMLLDEAVKRIIDAQMWVVKAITWGL</sequence>
<evidence type="ECO:0000313" key="1">
    <source>
        <dbReference type="EMBL" id="SQH97553.1"/>
    </source>
</evidence>
<dbReference type="RefSeq" id="WP_111696831.1">
    <property type="nucleotide sequence ID" value="NZ_LS483458.1"/>
</dbReference>
<dbReference type="Proteomes" id="UP000248808">
    <property type="component" value="Chromosome 1"/>
</dbReference>
<organism evidence="1 2">
    <name type="scientific">Haemophilus haemolyticus</name>
    <dbReference type="NCBI Taxonomy" id="726"/>
    <lineage>
        <taxon>Bacteria</taxon>
        <taxon>Pseudomonadati</taxon>
        <taxon>Pseudomonadota</taxon>
        <taxon>Gammaproteobacteria</taxon>
        <taxon>Pasteurellales</taxon>
        <taxon>Pasteurellaceae</taxon>
        <taxon>Haemophilus</taxon>
    </lineage>
</organism>
<gene>
    <name evidence="1" type="ORF">NCTC10839_01472</name>
</gene>
<dbReference type="AlphaFoldDB" id="A0A2X4R6D5"/>
<dbReference type="GeneID" id="56958055"/>
<accession>A0A2X4R6D5</accession>
<proteinExistence type="predicted"/>
<reference evidence="1 2" key="1">
    <citation type="submission" date="2018-06" db="EMBL/GenBank/DDBJ databases">
        <authorList>
            <consortium name="Pathogen Informatics"/>
            <person name="Doyle S."/>
        </authorList>
    </citation>
    <scope>NUCLEOTIDE SEQUENCE [LARGE SCALE GENOMIC DNA]</scope>
    <source>
        <strain evidence="1 2">NCTC10839</strain>
    </source>
</reference>
<evidence type="ECO:0000313" key="2">
    <source>
        <dbReference type="Proteomes" id="UP000248808"/>
    </source>
</evidence>
<name>A0A2X4R6D5_HAEHA</name>
<protein>
    <submittedName>
        <fullName evidence="1">Uncharacterized protein</fullName>
    </submittedName>
</protein>
<dbReference type="EMBL" id="LS483458">
    <property type="protein sequence ID" value="SQH97553.1"/>
    <property type="molecule type" value="Genomic_DNA"/>
</dbReference>